<feature type="chain" id="PRO_5038909241" evidence="3">
    <location>
        <begin position="24"/>
        <end position="462"/>
    </location>
</feature>
<protein>
    <submittedName>
        <fullName evidence="5">S-layer homology domain-containing protein</fullName>
    </submittedName>
</protein>
<sequence length="462" mass="46914">MKKLLSILLAAALVCSLSAAALADFGSEAGSIAASGFAELDGALYVADSYAGAVWRISGSSLKLVAGGSGSGYADGDAGDAVFSEPWALAPYRDGLLISDSGNGALRYLDLNAGKVYTALDGLELPTGLASDGVKVYVADTGADTIWTLDENGGAAKLITAGLSEPTGLCWQDGVLYIADTGSHRILAYKDGRLSTVAGAALSGDAAIEGGFLDGAADEAQFASPQGIAISEDGRIYVADTGNGAVRLIEDGYVTTLAENEGGGSPLVSPRGLAIVSGALYVGDVFSRCVLRLDADAVGSAFDDVDADAWYAGAVRFVAANSLFDGTAAGLFSPDADMTRAMVMTVLARLDGADTSGTPWYAAGQSWAVENGVSDGSSLESAVTREQLAAMLYRYADGWASGTAELDGFEDAASISSWAAEAMAWAVGNGIIDGVSEGVLALQDTATRAQVAAMLQRFVEAG</sequence>
<feature type="signal peptide" evidence="3">
    <location>
        <begin position="1"/>
        <end position="23"/>
    </location>
</feature>
<dbReference type="PROSITE" id="PS51272">
    <property type="entry name" value="SLH"/>
    <property type="match status" value="2"/>
</dbReference>
<reference evidence="5" key="2">
    <citation type="journal article" date="2021" name="PeerJ">
        <title>Extensive microbial diversity within the chicken gut microbiome revealed by metagenomics and culture.</title>
        <authorList>
            <person name="Gilroy R."/>
            <person name="Ravi A."/>
            <person name="Getino M."/>
            <person name="Pursley I."/>
            <person name="Horton D.L."/>
            <person name="Alikhan N.F."/>
            <person name="Baker D."/>
            <person name="Gharbi K."/>
            <person name="Hall N."/>
            <person name="Watson M."/>
            <person name="Adriaenssens E.M."/>
            <person name="Foster-Nyarko E."/>
            <person name="Jarju S."/>
            <person name="Secka A."/>
            <person name="Antonio M."/>
            <person name="Oren A."/>
            <person name="Chaudhuri R.R."/>
            <person name="La Ragione R."/>
            <person name="Hildebrand F."/>
            <person name="Pallen M.J."/>
        </authorList>
    </citation>
    <scope>NUCLEOTIDE SEQUENCE</scope>
    <source>
        <strain evidence="5">ChiGjej3B3-7149</strain>
    </source>
</reference>
<name>A0A9D1DN82_9FIRM</name>
<reference evidence="5" key="1">
    <citation type="submission" date="2020-10" db="EMBL/GenBank/DDBJ databases">
        <authorList>
            <person name="Gilroy R."/>
        </authorList>
    </citation>
    <scope>NUCLEOTIDE SEQUENCE</scope>
    <source>
        <strain evidence="5">ChiGjej3B3-7149</strain>
    </source>
</reference>
<feature type="repeat" description="NHL" evidence="2">
    <location>
        <begin position="221"/>
        <end position="252"/>
    </location>
</feature>
<dbReference type="InterPro" id="IPR001119">
    <property type="entry name" value="SLH_dom"/>
</dbReference>
<proteinExistence type="predicted"/>
<keyword evidence="3" id="KW-0732">Signal</keyword>
<gene>
    <name evidence="5" type="ORF">IAD36_10220</name>
</gene>
<keyword evidence="1" id="KW-0677">Repeat</keyword>
<accession>A0A9D1DN82</accession>
<comment type="caution">
    <text evidence="5">The sequence shown here is derived from an EMBL/GenBank/DDBJ whole genome shotgun (WGS) entry which is preliminary data.</text>
</comment>
<evidence type="ECO:0000256" key="3">
    <source>
        <dbReference type="SAM" id="SignalP"/>
    </source>
</evidence>
<dbReference type="AlphaFoldDB" id="A0A9D1DN82"/>
<dbReference type="PANTHER" id="PTHR46388:SF2">
    <property type="entry name" value="NHL REPEAT-CONTAINING PROTEIN 2"/>
    <property type="match status" value="1"/>
</dbReference>
<evidence type="ECO:0000313" key="6">
    <source>
        <dbReference type="Proteomes" id="UP000824238"/>
    </source>
</evidence>
<dbReference type="InterPro" id="IPR011042">
    <property type="entry name" value="6-blade_b-propeller_TolB-like"/>
</dbReference>
<dbReference type="PANTHER" id="PTHR46388">
    <property type="entry name" value="NHL REPEAT-CONTAINING PROTEIN 2"/>
    <property type="match status" value="1"/>
</dbReference>
<dbReference type="Pfam" id="PF01436">
    <property type="entry name" value="NHL"/>
    <property type="match status" value="1"/>
</dbReference>
<feature type="domain" description="SLH" evidence="4">
    <location>
        <begin position="298"/>
        <end position="361"/>
    </location>
</feature>
<evidence type="ECO:0000256" key="1">
    <source>
        <dbReference type="ARBA" id="ARBA00022737"/>
    </source>
</evidence>
<dbReference type="Gene3D" id="2.120.10.30">
    <property type="entry name" value="TolB, C-terminal domain"/>
    <property type="match status" value="2"/>
</dbReference>
<organism evidence="5 6">
    <name type="scientific">Candidatus Scatomorpha intestinigallinarum</name>
    <dbReference type="NCBI Taxonomy" id="2840923"/>
    <lineage>
        <taxon>Bacteria</taxon>
        <taxon>Bacillati</taxon>
        <taxon>Bacillota</taxon>
        <taxon>Clostridia</taxon>
        <taxon>Eubacteriales</taxon>
        <taxon>Candidatus Scatomorpha</taxon>
    </lineage>
</organism>
<dbReference type="EMBL" id="DVHH01000247">
    <property type="protein sequence ID" value="HIR55953.1"/>
    <property type="molecule type" value="Genomic_DNA"/>
</dbReference>
<dbReference type="InterPro" id="IPR001258">
    <property type="entry name" value="NHL_repeat"/>
</dbReference>
<evidence type="ECO:0000259" key="4">
    <source>
        <dbReference type="PROSITE" id="PS51272"/>
    </source>
</evidence>
<dbReference type="Gene3D" id="2.40.10.500">
    <property type="match status" value="1"/>
</dbReference>
<dbReference type="Proteomes" id="UP000824238">
    <property type="component" value="Unassembled WGS sequence"/>
</dbReference>
<feature type="domain" description="SLH" evidence="4">
    <location>
        <begin position="406"/>
        <end position="462"/>
    </location>
</feature>
<dbReference type="SUPFAM" id="SSF101898">
    <property type="entry name" value="NHL repeat"/>
    <property type="match status" value="1"/>
</dbReference>
<dbReference type="CDD" id="cd05819">
    <property type="entry name" value="NHL"/>
    <property type="match status" value="1"/>
</dbReference>
<evidence type="ECO:0000256" key="2">
    <source>
        <dbReference type="PROSITE-ProRule" id="PRU00504"/>
    </source>
</evidence>
<evidence type="ECO:0000313" key="5">
    <source>
        <dbReference type="EMBL" id="HIR55953.1"/>
    </source>
</evidence>
<dbReference type="PROSITE" id="PS51125">
    <property type="entry name" value="NHL"/>
    <property type="match status" value="1"/>
</dbReference>
<dbReference type="Pfam" id="PF00395">
    <property type="entry name" value="SLH"/>
    <property type="match status" value="2"/>
</dbReference>